<gene>
    <name evidence="2" type="ORF">NPX13_g819</name>
</gene>
<organism evidence="2 3">
    <name type="scientific">Xylaria arbuscula</name>
    <dbReference type="NCBI Taxonomy" id="114810"/>
    <lineage>
        <taxon>Eukaryota</taxon>
        <taxon>Fungi</taxon>
        <taxon>Dikarya</taxon>
        <taxon>Ascomycota</taxon>
        <taxon>Pezizomycotina</taxon>
        <taxon>Sordariomycetes</taxon>
        <taxon>Xylariomycetidae</taxon>
        <taxon>Xylariales</taxon>
        <taxon>Xylariaceae</taxon>
        <taxon>Xylaria</taxon>
    </lineage>
</organism>
<name>A0A9W8NMK0_9PEZI</name>
<sequence length="340" mass="38465">MSTSSHQYPVVRAVTVLPASQTKFYFIPITGLQEGTTFRDIWTHLKKLVKRLEHITVYPDTEPGLPQGWILVHKFVNYAKVIEALRNPVYVEATKQSTMITPSSENVECQTTIQLPLEPSSHVAKIIADAAGCAPLCVCFPDAPFTGAVPNCIYRHLETSRDTITWNQRPQVSKRLASNNTRPEIVIAHGTYKPEAQRQQQKASPPAAPVAANAVVAAKCARRSTRKTRRPDSRLPPTPPPTPPNHYWELCESPVFMPTSPAFEYQLNYQIGYPADYQPYCNYVCPYYNFNPQYPFDPTIYYYPGYPSQGPQWHGMSGQDCSVWALNHPIYQHGRPLGRW</sequence>
<evidence type="ECO:0000313" key="2">
    <source>
        <dbReference type="EMBL" id="KAJ3579750.1"/>
    </source>
</evidence>
<feature type="compositionally biased region" description="Basic residues" evidence="1">
    <location>
        <begin position="220"/>
        <end position="229"/>
    </location>
</feature>
<protein>
    <submittedName>
        <fullName evidence="2">Uncharacterized protein</fullName>
    </submittedName>
</protein>
<dbReference type="EMBL" id="JANPWZ010000062">
    <property type="protein sequence ID" value="KAJ3579750.1"/>
    <property type="molecule type" value="Genomic_DNA"/>
</dbReference>
<comment type="caution">
    <text evidence="2">The sequence shown here is derived from an EMBL/GenBank/DDBJ whole genome shotgun (WGS) entry which is preliminary data.</text>
</comment>
<proteinExistence type="predicted"/>
<dbReference type="AlphaFoldDB" id="A0A9W8NMK0"/>
<evidence type="ECO:0000256" key="1">
    <source>
        <dbReference type="SAM" id="MobiDB-lite"/>
    </source>
</evidence>
<evidence type="ECO:0000313" key="3">
    <source>
        <dbReference type="Proteomes" id="UP001148614"/>
    </source>
</evidence>
<keyword evidence="3" id="KW-1185">Reference proteome</keyword>
<reference evidence="2" key="1">
    <citation type="submission" date="2022-07" db="EMBL/GenBank/DDBJ databases">
        <title>Genome Sequence of Xylaria arbuscula.</title>
        <authorList>
            <person name="Buettner E."/>
        </authorList>
    </citation>
    <scope>NUCLEOTIDE SEQUENCE</scope>
    <source>
        <strain evidence="2">VT107</strain>
    </source>
</reference>
<feature type="region of interest" description="Disordered" evidence="1">
    <location>
        <begin position="220"/>
        <end position="244"/>
    </location>
</feature>
<dbReference type="VEuPathDB" id="FungiDB:F4678DRAFT_462660"/>
<feature type="compositionally biased region" description="Pro residues" evidence="1">
    <location>
        <begin position="234"/>
        <end position="244"/>
    </location>
</feature>
<accession>A0A9W8NMK0</accession>
<dbReference type="Proteomes" id="UP001148614">
    <property type="component" value="Unassembled WGS sequence"/>
</dbReference>